<feature type="domain" description="NERD" evidence="2">
    <location>
        <begin position="232"/>
        <end position="350"/>
    </location>
</feature>
<feature type="compositionally biased region" description="Low complexity" evidence="1">
    <location>
        <begin position="160"/>
        <end position="171"/>
    </location>
</feature>
<dbReference type="InterPro" id="IPR011528">
    <property type="entry name" value="NERD"/>
</dbReference>
<accession>A0A936NEM0</accession>
<evidence type="ECO:0000259" key="2">
    <source>
        <dbReference type="PROSITE" id="PS50965"/>
    </source>
</evidence>
<organism evidence="3 4">
    <name type="scientific">Candidatus Neomicrothrix subdominans</name>
    <dbReference type="NCBI Taxonomy" id="2954438"/>
    <lineage>
        <taxon>Bacteria</taxon>
        <taxon>Bacillati</taxon>
        <taxon>Actinomycetota</taxon>
        <taxon>Acidimicrobiia</taxon>
        <taxon>Acidimicrobiales</taxon>
        <taxon>Microthrixaceae</taxon>
        <taxon>Candidatus Neomicrothrix</taxon>
    </lineage>
</organism>
<comment type="caution">
    <text evidence="3">The sequence shown here is derived from an EMBL/GenBank/DDBJ whole genome shotgun (WGS) entry which is preliminary data.</text>
</comment>
<feature type="compositionally biased region" description="Pro residues" evidence="1">
    <location>
        <begin position="106"/>
        <end position="118"/>
    </location>
</feature>
<evidence type="ECO:0000313" key="4">
    <source>
        <dbReference type="Proteomes" id="UP000727993"/>
    </source>
</evidence>
<reference evidence="3 4" key="1">
    <citation type="submission" date="2020-10" db="EMBL/GenBank/DDBJ databases">
        <title>Connecting structure to function with the recovery of over 1000 high-quality activated sludge metagenome-assembled genomes encoding full-length rRNA genes using long-read sequencing.</title>
        <authorList>
            <person name="Singleton C.M."/>
            <person name="Petriglieri F."/>
            <person name="Kristensen J.M."/>
            <person name="Kirkegaard R.H."/>
            <person name="Michaelsen T.Y."/>
            <person name="Andersen M.H."/>
            <person name="Karst S.M."/>
            <person name="Dueholm M.S."/>
            <person name="Nielsen P.H."/>
            <person name="Albertsen M."/>
        </authorList>
    </citation>
    <scope>NUCLEOTIDE SEQUENCE [LARGE SCALE GENOMIC DNA]</scope>
    <source>
        <strain evidence="3">Lyne_18-Q3-R50-59_MAXAC.006</strain>
    </source>
</reference>
<dbReference type="PROSITE" id="PS50965">
    <property type="entry name" value="NERD"/>
    <property type="match status" value="1"/>
</dbReference>
<dbReference type="AlphaFoldDB" id="A0A936NEM0"/>
<proteinExistence type="predicted"/>
<feature type="compositionally biased region" description="Basic and acidic residues" evidence="1">
    <location>
        <begin position="174"/>
        <end position="195"/>
    </location>
</feature>
<evidence type="ECO:0000256" key="1">
    <source>
        <dbReference type="SAM" id="MobiDB-lite"/>
    </source>
</evidence>
<name>A0A936NEM0_9ACTN</name>
<sequence>MTSDLGGSQGKDELVAIRKRVYGHDMLYVSQPDGSKIGRINLETGRITMDRAELRDIFDRFVAGWRATHMGQQPPSDDDRDEGTRPTGPHASHESNPTPHAGLPTPQTPDPPWQPPDPATRAPDPTWPAPEPLPQAAEPAPTHCTDLPQVEPIAPVAPVSADATDTAGASAQNEYHRRSERELATKHQKVADDAQWRQQIKAERPVMGRVATALTAKPRITPESQATAAWKVGAEGERRVGEVLQGVRGIEVLHDRLIPGSRANIDHLVVGPSGVFVIDAKKYTGKLEVRDKGGLFRHDPHLYVNGRDRTKTVDGVLRQVKVVRTALGDDFADVQIRGVLCFIGAKWPLMKHPHRVNGVVVVWPKGLPKVVTASGALDDRVADVAEQLRSRLRSAGQ</sequence>
<dbReference type="Proteomes" id="UP000727993">
    <property type="component" value="Unassembled WGS sequence"/>
</dbReference>
<feature type="region of interest" description="Disordered" evidence="1">
    <location>
        <begin position="160"/>
        <end position="195"/>
    </location>
</feature>
<protein>
    <submittedName>
        <fullName evidence="3">NERD domain-containing protein</fullName>
    </submittedName>
</protein>
<feature type="region of interest" description="Disordered" evidence="1">
    <location>
        <begin position="66"/>
        <end position="148"/>
    </location>
</feature>
<dbReference type="EMBL" id="JADJZA010000007">
    <property type="protein sequence ID" value="MBK9297592.1"/>
    <property type="molecule type" value="Genomic_DNA"/>
</dbReference>
<evidence type="ECO:0000313" key="3">
    <source>
        <dbReference type="EMBL" id="MBK9297592.1"/>
    </source>
</evidence>
<gene>
    <name evidence="3" type="ORF">IPN02_12330</name>
</gene>
<dbReference type="Pfam" id="PF08378">
    <property type="entry name" value="NERD"/>
    <property type="match status" value="1"/>
</dbReference>